<keyword evidence="2" id="KW-0732">Signal</keyword>
<reference evidence="4 5" key="1">
    <citation type="journal article" date="2014" name="Genome Announc.">
        <title>Draft Genome Sequence of the Carrageenan-Degrading Bacterium Cellulophaga sp. Strain KL-A, Isolated from Decaying Marine Algae.</title>
        <authorList>
            <person name="Shan D."/>
            <person name="Ying J."/>
            <person name="Li X."/>
            <person name="Gao Z."/>
            <person name="Wei G."/>
            <person name="Shao Z."/>
        </authorList>
    </citation>
    <scope>NUCLEOTIDE SEQUENCE [LARGE SCALE GENOMIC DNA]</scope>
    <source>
        <strain evidence="4 5">KL-A</strain>
    </source>
</reference>
<dbReference type="Proteomes" id="UP000019275">
    <property type="component" value="Unassembled WGS sequence"/>
</dbReference>
<sequence length="245" mass="28989">MQKLLFSLLICITFSISAYSFQDSTNVEYDDASMPVQKITEEDLQSYKDDSSYNYTLEKADNSWWEKFKTWLYSYWLRFFQWLFGGKKAVGYLSAFLGLLPYLLLVILIVVAVLFFLKTNMNSISLSKKNKSAVTLSEEENIIKNEDIQQLIKNALEDKNYRLAIRYYYLYILKIMSEKDLIDWQLQKTNDDYQKELSNSTYAKPFVTITRLYDYIWYGDFAIDETKYNKAAAEFIKLQNSITKK</sequence>
<keyword evidence="1" id="KW-1133">Transmembrane helix</keyword>
<feature type="transmembrane region" description="Helical" evidence="1">
    <location>
        <begin position="89"/>
        <end position="117"/>
    </location>
</feature>
<name>A0ABN0RQI2_9FLAO</name>
<evidence type="ECO:0000256" key="1">
    <source>
        <dbReference type="SAM" id="Phobius"/>
    </source>
</evidence>
<organism evidence="4 5">
    <name type="scientific">Cellulophaga geojensis KL-A</name>
    <dbReference type="NCBI Taxonomy" id="1328323"/>
    <lineage>
        <taxon>Bacteria</taxon>
        <taxon>Pseudomonadati</taxon>
        <taxon>Bacteroidota</taxon>
        <taxon>Flavobacteriia</taxon>
        <taxon>Flavobacteriales</taxon>
        <taxon>Flavobacteriaceae</taxon>
        <taxon>Cellulophaga</taxon>
    </lineage>
</organism>
<evidence type="ECO:0000313" key="4">
    <source>
        <dbReference type="EMBL" id="EWH14200.1"/>
    </source>
</evidence>
<feature type="domain" description="Protein-glutamine gamma-glutamyltransferase-like C-terminal" evidence="3">
    <location>
        <begin position="169"/>
        <end position="233"/>
    </location>
</feature>
<feature type="chain" id="PRO_5046884871" description="Protein-glutamine gamma-glutamyltransferase-like C-terminal domain-containing protein" evidence="2">
    <location>
        <begin position="19"/>
        <end position="245"/>
    </location>
</feature>
<dbReference type="InterPro" id="IPR025403">
    <property type="entry name" value="TgpA-like_C"/>
</dbReference>
<keyword evidence="1" id="KW-0812">Transmembrane</keyword>
<keyword evidence="1" id="KW-0472">Membrane</keyword>
<feature type="signal peptide" evidence="2">
    <location>
        <begin position="1"/>
        <end position="18"/>
    </location>
</feature>
<keyword evidence="5" id="KW-1185">Reference proteome</keyword>
<evidence type="ECO:0000259" key="3">
    <source>
        <dbReference type="Pfam" id="PF13559"/>
    </source>
</evidence>
<dbReference type="RefSeq" id="WP_034644560.1">
    <property type="nucleotide sequence ID" value="NZ_ARZX01000005.1"/>
</dbReference>
<dbReference type="Pfam" id="PF13559">
    <property type="entry name" value="DUF4129"/>
    <property type="match status" value="1"/>
</dbReference>
<evidence type="ECO:0000313" key="5">
    <source>
        <dbReference type="Proteomes" id="UP000019275"/>
    </source>
</evidence>
<protein>
    <recommendedName>
        <fullName evidence="3">Protein-glutamine gamma-glutamyltransferase-like C-terminal domain-containing protein</fullName>
    </recommendedName>
</protein>
<comment type="caution">
    <text evidence="4">The sequence shown here is derived from an EMBL/GenBank/DDBJ whole genome shotgun (WGS) entry which is preliminary data.</text>
</comment>
<proteinExistence type="predicted"/>
<gene>
    <name evidence="4" type="ORF">KLA_06002</name>
</gene>
<dbReference type="EMBL" id="ARZX01000005">
    <property type="protein sequence ID" value="EWH14200.1"/>
    <property type="molecule type" value="Genomic_DNA"/>
</dbReference>
<evidence type="ECO:0000256" key="2">
    <source>
        <dbReference type="SAM" id="SignalP"/>
    </source>
</evidence>
<accession>A0ABN0RQI2</accession>